<gene>
    <name evidence="2" type="ORF">MIND_01393000</name>
</gene>
<dbReference type="InterPro" id="IPR036629">
    <property type="entry name" value="YjbJ_sf"/>
</dbReference>
<comment type="caution">
    <text evidence="2">The sequence shown here is derived from an EMBL/GenBank/DDBJ whole genome shotgun (WGS) entry which is preliminary data.</text>
</comment>
<name>A0A8H6RYI5_9AGAR</name>
<dbReference type="OrthoDB" id="9999611at2759"/>
<proteinExistence type="predicted"/>
<dbReference type="SUPFAM" id="SSF69047">
    <property type="entry name" value="Hypothetical protein YjbJ"/>
    <property type="match status" value="1"/>
</dbReference>
<dbReference type="EMBL" id="JACAZF010000017">
    <property type="protein sequence ID" value="KAF7289311.1"/>
    <property type="molecule type" value="Genomic_DNA"/>
</dbReference>
<reference evidence="2" key="1">
    <citation type="submission" date="2020-05" db="EMBL/GenBank/DDBJ databases">
        <title>Mycena genomes resolve the evolution of fungal bioluminescence.</title>
        <authorList>
            <person name="Tsai I.J."/>
        </authorList>
    </citation>
    <scope>NUCLEOTIDE SEQUENCE</scope>
    <source>
        <strain evidence="2">171206Taipei</strain>
    </source>
</reference>
<feature type="compositionally biased region" description="Basic and acidic residues" evidence="1">
    <location>
        <begin position="53"/>
        <end position="67"/>
    </location>
</feature>
<protein>
    <submittedName>
        <fullName evidence="2">Uncharacterized protein</fullName>
    </submittedName>
</protein>
<organism evidence="2 3">
    <name type="scientific">Mycena indigotica</name>
    <dbReference type="NCBI Taxonomy" id="2126181"/>
    <lineage>
        <taxon>Eukaryota</taxon>
        <taxon>Fungi</taxon>
        <taxon>Dikarya</taxon>
        <taxon>Basidiomycota</taxon>
        <taxon>Agaricomycotina</taxon>
        <taxon>Agaricomycetes</taxon>
        <taxon>Agaricomycetidae</taxon>
        <taxon>Agaricales</taxon>
        <taxon>Marasmiineae</taxon>
        <taxon>Mycenaceae</taxon>
        <taxon>Mycena</taxon>
    </lineage>
</organism>
<accession>A0A8H6RYI5</accession>
<evidence type="ECO:0000313" key="3">
    <source>
        <dbReference type="Proteomes" id="UP000636479"/>
    </source>
</evidence>
<dbReference type="PANTHER" id="PTHR40460">
    <property type="entry name" value="CHROMOSOME 1, WHOLE GENOME SHOTGUN SEQUENCE"/>
    <property type="match status" value="1"/>
</dbReference>
<dbReference type="PANTHER" id="PTHR40460:SF1">
    <property type="entry name" value="CSBD-LIKE DOMAIN-CONTAINING PROTEIN"/>
    <property type="match status" value="1"/>
</dbReference>
<dbReference type="GeneID" id="59352857"/>
<feature type="region of interest" description="Disordered" evidence="1">
    <location>
        <begin position="41"/>
        <end position="67"/>
    </location>
</feature>
<feature type="compositionally biased region" description="Basic and acidic residues" evidence="1">
    <location>
        <begin position="107"/>
        <end position="121"/>
    </location>
</feature>
<dbReference type="AlphaFoldDB" id="A0A8H6RYI5"/>
<dbReference type="Proteomes" id="UP000636479">
    <property type="component" value="Unassembled WGS sequence"/>
</dbReference>
<evidence type="ECO:0000256" key="1">
    <source>
        <dbReference type="SAM" id="MobiDB-lite"/>
    </source>
</evidence>
<evidence type="ECO:0000313" key="2">
    <source>
        <dbReference type="EMBL" id="KAF7289311.1"/>
    </source>
</evidence>
<dbReference type="RefSeq" id="XP_037213342.1">
    <property type="nucleotide sequence ID" value="XM_037370341.1"/>
</dbReference>
<keyword evidence="3" id="KW-1185">Reference proteome</keyword>
<sequence length="121" mass="13283">MSSDNSTYKCVISLPRCVGILSFLAARPLVNTTRPRATSLRRLAMPQVSNHGKSLERHEEHAAGEAEYKAAQAHEYVEGATDRMHGKGEAVWGAMTGDKTQQAKGNLRHDKGEAQQEINKP</sequence>
<feature type="region of interest" description="Disordered" evidence="1">
    <location>
        <begin position="96"/>
        <end position="121"/>
    </location>
</feature>